<keyword evidence="12" id="KW-0092">Biotin</keyword>
<name>A0A150N481_9BACL</name>
<evidence type="ECO:0000256" key="9">
    <source>
        <dbReference type="ARBA" id="ARBA00022840"/>
    </source>
</evidence>
<dbReference type="FunFam" id="3.40.50.20:FF:000010">
    <property type="entry name" value="Propionyl-CoA carboxylase subunit alpha"/>
    <property type="match status" value="1"/>
</dbReference>
<evidence type="ECO:0000256" key="7">
    <source>
        <dbReference type="ARBA" id="ARBA00022741"/>
    </source>
</evidence>
<dbReference type="Pfam" id="PF02785">
    <property type="entry name" value="Biotin_carb_C"/>
    <property type="match status" value="1"/>
</dbReference>
<dbReference type="Gene3D" id="3.30.470.20">
    <property type="entry name" value="ATP-grasp fold, B domain"/>
    <property type="match status" value="1"/>
</dbReference>
<evidence type="ECO:0000256" key="14">
    <source>
        <dbReference type="PROSITE-ProRule" id="PRU00409"/>
    </source>
</evidence>
<dbReference type="FunFam" id="3.30.1490.20:FF:000003">
    <property type="entry name" value="acetyl-CoA carboxylase isoform X1"/>
    <property type="match status" value="1"/>
</dbReference>
<dbReference type="EC" id="6.3.4.14" evidence="4"/>
<dbReference type="PROSITE" id="PS00867">
    <property type="entry name" value="CPSASE_2"/>
    <property type="match status" value="1"/>
</dbReference>
<dbReference type="UniPathway" id="UPA00655">
    <property type="reaction ID" value="UER00711"/>
</dbReference>
<evidence type="ECO:0000256" key="12">
    <source>
        <dbReference type="ARBA" id="ARBA00023267"/>
    </source>
</evidence>
<evidence type="ECO:0000313" key="18">
    <source>
        <dbReference type="Proteomes" id="UP000075324"/>
    </source>
</evidence>
<comment type="caution">
    <text evidence="17">The sequence shown here is derived from an EMBL/GenBank/DDBJ whole genome shotgun (WGS) entry which is preliminary data.</text>
</comment>
<comment type="function">
    <text evidence="1">This protein is a component of the acetyl coenzyme A carboxylase complex; first, biotin carboxylase catalyzes the carboxylation of the carrier protein and then the transcarboxylase transfers the carboxyl group to form malonyl-CoA.</text>
</comment>
<keyword evidence="5" id="KW-0444">Lipid biosynthesis</keyword>
<evidence type="ECO:0000256" key="6">
    <source>
        <dbReference type="ARBA" id="ARBA00022598"/>
    </source>
</evidence>
<organism evidence="17 18">
    <name type="scientific">Parageobacillus toebii</name>
    <dbReference type="NCBI Taxonomy" id="153151"/>
    <lineage>
        <taxon>Bacteria</taxon>
        <taxon>Bacillati</taxon>
        <taxon>Bacillota</taxon>
        <taxon>Bacilli</taxon>
        <taxon>Bacillales</taxon>
        <taxon>Anoxybacillaceae</taxon>
        <taxon>Parageobacillus</taxon>
    </lineage>
</organism>
<comment type="subunit">
    <text evidence="3">Acetyl-CoA carboxylase is a heterohexamer of biotin carboxyl carrier protein, biotin carboxylase and the two subunits of carboxyl transferase in a 2:2 complex.</text>
</comment>
<dbReference type="InterPro" id="IPR004549">
    <property type="entry name" value="Acetyl_CoA_COase_biotin_COase"/>
</dbReference>
<feature type="domain" description="Biotin carboxylation" evidence="16">
    <location>
        <begin position="1"/>
        <end position="445"/>
    </location>
</feature>
<dbReference type="EMBL" id="LQYW01000034">
    <property type="protein sequence ID" value="KYD31557.1"/>
    <property type="molecule type" value="Genomic_DNA"/>
</dbReference>
<dbReference type="GO" id="GO:0046872">
    <property type="term" value="F:metal ion binding"/>
    <property type="evidence" value="ECO:0007669"/>
    <property type="project" value="InterPro"/>
</dbReference>
<evidence type="ECO:0000256" key="1">
    <source>
        <dbReference type="ARBA" id="ARBA00003761"/>
    </source>
</evidence>
<dbReference type="SUPFAM" id="SSF52440">
    <property type="entry name" value="PreATP-grasp domain"/>
    <property type="match status" value="1"/>
</dbReference>
<comment type="pathway">
    <text evidence="2">Lipid metabolism; malonyl-CoA biosynthesis; malonyl-CoA from acetyl-CoA: step 1/1.</text>
</comment>
<evidence type="ECO:0000256" key="2">
    <source>
        <dbReference type="ARBA" id="ARBA00004956"/>
    </source>
</evidence>
<dbReference type="PROSITE" id="PS00866">
    <property type="entry name" value="CPSASE_1"/>
    <property type="match status" value="1"/>
</dbReference>
<evidence type="ECO:0000256" key="13">
    <source>
        <dbReference type="ARBA" id="ARBA00048600"/>
    </source>
</evidence>
<accession>A0A150N481</accession>
<dbReference type="PROSITE" id="PS50975">
    <property type="entry name" value="ATP_GRASP"/>
    <property type="match status" value="1"/>
</dbReference>
<dbReference type="InterPro" id="IPR011761">
    <property type="entry name" value="ATP-grasp"/>
</dbReference>
<dbReference type="InterPro" id="IPR016185">
    <property type="entry name" value="PreATP-grasp_dom_sf"/>
</dbReference>
<dbReference type="RefSeq" id="WP_062677705.1">
    <property type="nucleotide sequence ID" value="NZ_LQYW01000034.1"/>
</dbReference>
<keyword evidence="11" id="KW-0443">Lipid metabolism</keyword>
<dbReference type="InterPro" id="IPR005481">
    <property type="entry name" value="BC-like_N"/>
</dbReference>
<feature type="domain" description="ATP-grasp" evidence="15">
    <location>
        <begin position="120"/>
        <end position="317"/>
    </location>
</feature>
<dbReference type="PANTHER" id="PTHR18866">
    <property type="entry name" value="CARBOXYLASE:PYRUVATE/ACETYL-COA/PROPIONYL-COA CARBOXYLASE"/>
    <property type="match status" value="1"/>
</dbReference>
<comment type="catalytic activity">
    <reaction evidence="13">
        <text>N(6)-biotinyl-L-lysyl-[protein] + hydrogencarbonate + ATP = N(6)-carboxybiotinyl-L-lysyl-[protein] + ADP + phosphate + H(+)</text>
        <dbReference type="Rhea" id="RHEA:13501"/>
        <dbReference type="Rhea" id="RHEA-COMP:10505"/>
        <dbReference type="Rhea" id="RHEA-COMP:10506"/>
        <dbReference type="ChEBI" id="CHEBI:15378"/>
        <dbReference type="ChEBI" id="CHEBI:17544"/>
        <dbReference type="ChEBI" id="CHEBI:30616"/>
        <dbReference type="ChEBI" id="CHEBI:43474"/>
        <dbReference type="ChEBI" id="CHEBI:83144"/>
        <dbReference type="ChEBI" id="CHEBI:83145"/>
        <dbReference type="ChEBI" id="CHEBI:456216"/>
        <dbReference type="EC" id="6.3.4.14"/>
    </reaction>
</comment>
<evidence type="ECO:0000259" key="16">
    <source>
        <dbReference type="PROSITE" id="PS50979"/>
    </source>
</evidence>
<dbReference type="NCBIfam" id="NF006367">
    <property type="entry name" value="PRK08591.1"/>
    <property type="match status" value="1"/>
</dbReference>
<dbReference type="InterPro" id="IPR005479">
    <property type="entry name" value="CPAse_ATP-bd"/>
</dbReference>
<keyword evidence="10" id="KW-0460">Magnesium</keyword>
<evidence type="ECO:0000259" key="15">
    <source>
        <dbReference type="PROSITE" id="PS50975"/>
    </source>
</evidence>
<dbReference type="GO" id="GO:0005524">
    <property type="term" value="F:ATP binding"/>
    <property type="evidence" value="ECO:0007669"/>
    <property type="project" value="UniProtKB-UniRule"/>
</dbReference>
<gene>
    <name evidence="17" type="ORF">B4110_1973</name>
</gene>
<evidence type="ECO:0000256" key="5">
    <source>
        <dbReference type="ARBA" id="ARBA00022516"/>
    </source>
</evidence>
<keyword evidence="8" id="KW-0276">Fatty acid metabolism</keyword>
<evidence type="ECO:0000256" key="4">
    <source>
        <dbReference type="ARBA" id="ARBA00013263"/>
    </source>
</evidence>
<dbReference type="PROSITE" id="PS50979">
    <property type="entry name" value="BC"/>
    <property type="match status" value="1"/>
</dbReference>
<evidence type="ECO:0000313" key="17">
    <source>
        <dbReference type="EMBL" id="KYD31557.1"/>
    </source>
</evidence>
<dbReference type="Pfam" id="PF02786">
    <property type="entry name" value="CPSase_L_D2"/>
    <property type="match status" value="1"/>
</dbReference>
<dbReference type="Pfam" id="PF00289">
    <property type="entry name" value="Biotin_carb_N"/>
    <property type="match status" value="1"/>
</dbReference>
<keyword evidence="6 17" id="KW-0436">Ligase</keyword>
<keyword evidence="9 14" id="KW-0067">ATP-binding</keyword>
<dbReference type="Proteomes" id="UP000075324">
    <property type="component" value="Unassembled WGS sequence"/>
</dbReference>
<dbReference type="GO" id="GO:0004075">
    <property type="term" value="F:biotin carboxylase activity"/>
    <property type="evidence" value="ECO:0007669"/>
    <property type="project" value="UniProtKB-EC"/>
</dbReference>
<dbReference type="InterPro" id="IPR050856">
    <property type="entry name" value="Biotin_carboxylase_complex"/>
</dbReference>
<dbReference type="InterPro" id="IPR011764">
    <property type="entry name" value="Biotin_carboxylation_dom"/>
</dbReference>
<protein>
    <recommendedName>
        <fullName evidence="4">biotin carboxylase</fullName>
        <ecNumber evidence="4">6.3.4.14</ecNumber>
    </recommendedName>
</protein>
<proteinExistence type="predicted"/>
<evidence type="ECO:0000256" key="10">
    <source>
        <dbReference type="ARBA" id="ARBA00022842"/>
    </source>
</evidence>
<dbReference type="PATRIC" id="fig|153151.4.peg.2262"/>
<dbReference type="PANTHER" id="PTHR18866:SF33">
    <property type="entry name" value="METHYLCROTONOYL-COA CARBOXYLASE SUBUNIT ALPHA, MITOCHONDRIAL-RELATED"/>
    <property type="match status" value="1"/>
</dbReference>
<dbReference type="NCBIfam" id="TIGR00514">
    <property type="entry name" value="accC"/>
    <property type="match status" value="1"/>
</dbReference>
<reference evidence="17 18" key="1">
    <citation type="submission" date="2016-01" db="EMBL/GenBank/DDBJ databases">
        <title>Draft Genome Sequences of Seven Thermophilic Sporeformers Isolated from Foods.</title>
        <authorList>
            <person name="Berendsen E.M."/>
            <person name="Wells-Bennik M.H."/>
            <person name="Krawcyk A.O."/>
            <person name="De Jong A."/>
            <person name="Holsappel S."/>
            <person name="Eijlander R.T."/>
            <person name="Kuipers O.P."/>
        </authorList>
    </citation>
    <scope>NUCLEOTIDE SEQUENCE [LARGE SCALE GENOMIC DNA]</scope>
    <source>
        <strain evidence="17 18">B4110</strain>
    </source>
</reference>
<dbReference type="AlphaFoldDB" id="A0A150N481"/>
<sequence length="450" mass="50573">MFSKVLIANRGEIAARVIRTCKKLGIQTVAVYSEADADSLHVQWADEAYLIGKPRVSESYLNIEKIIEVAKMTKAEAIHPGYGLLSENPEFARRCEEEGIVFIGPKADVIAKMGSKIEARKTMEEAGVPIVPGISFPLKDIDEAAKTAEKIGYPIMLKASAGGGGIGMQIVRNEEELRKAFEGNQKRAASFFGDGAMYLEKYIANPRHIEIQLLSDEHGNCIYLWERECSIQRRHQKVIEEAPSPFLDEETRRKMGETAVKAAKHIQYTNAGTIEFLVDEQKNFYFLEMNTRLQVEHPVTEEITGLDLVEEQLRIAAGEPLRYKQEDIRRDGHAIEVRIYAEDPKTFFPSPGKITAFVLPQGEYVRNETAVQSGMTVTPFYDPMIAKLITKGNDRQEAIERMVEALNNYQIEGIKTNISMLKDVLSHPAFQAGDTTTNFVEKHLQTTTTK</sequence>
<dbReference type="InterPro" id="IPR005482">
    <property type="entry name" value="Biotin_COase_C"/>
</dbReference>
<dbReference type="InterPro" id="IPR011054">
    <property type="entry name" value="Rudment_hybrid_motif"/>
</dbReference>
<dbReference type="SMART" id="SM00878">
    <property type="entry name" value="Biotin_carb_C"/>
    <property type="match status" value="1"/>
</dbReference>
<keyword evidence="11" id="KW-0275">Fatty acid biosynthesis</keyword>
<dbReference type="GO" id="GO:2001295">
    <property type="term" value="P:malonyl-CoA biosynthetic process"/>
    <property type="evidence" value="ECO:0007669"/>
    <property type="project" value="UniProtKB-UniPathway"/>
</dbReference>
<evidence type="ECO:0000256" key="8">
    <source>
        <dbReference type="ARBA" id="ARBA00022832"/>
    </source>
</evidence>
<evidence type="ECO:0000256" key="3">
    <source>
        <dbReference type="ARBA" id="ARBA00011750"/>
    </source>
</evidence>
<dbReference type="GO" id="GO:0006633">
    <property type="term" value="P:fatty acid biosynthetic process"/>
    <property type="evidence" value="ECO:0007669"/>
    <property type="project" value="UniProtKB-KW"/>
</dbReference>
<keyword evidence="7 14" id="KW-0547">Nucleotide-binding</keyword>
<evidence type="ECO:0000256" key="11">
    <source>
        <dbReference type="ARBA" id="ARBA00023160"/>
    </source>
</evidence>
<dbReference type="FunFam" id="3.30.470.20:FF:000028">
    <property type="entry name" value="Methylcrotonoyl-CoA carboxylase subunit alpha, mitochondrial"/>
    <property type="match status" value="1"/>
</dbReference>
<dbReference type="SUPFAM" id="SSF56059">
    <property type="entry name" value="Glutathione synthetase ATP-binding domain-like"/>
    <property type="match status" value="1"/>
</dbReference>
<dbReference type="SUPFAM" id="SSF51246">
    <property type="entry name" value="Rudiment single hybrid motif"/>
    <property type="match status" value="1"/>
</dbReference>